<feature type="compositionally biased region" description="Basic and acidic residues" evidence="1">
    <location>
        <begin position="54"/>
        <end position="69"/>
    </location>
</feature>
<dbReference type="AlphaFoldDB" id="A0A1L3EYA3"/>
<evidence type="ECO:0000313" key="4">
    <source>
        <dbReference type="Proteomes" id="UP000182987"/>
    </source>
</evidence>
<evidence type="ECO:0000256" key="1">
    <source>
        <dbReference type="SAM" id="MobiDB-lite"/>
    </source>
</evidence>
<evidence type="ECO:0008006" key="5">
    <source>
        <dbReference type="Google" id="ProtNLM"/>
    </source>
</evidence>
<feature type="region of interest" description="Disordered" evidence="1">
    <location>
        <begin position="38"/>
        <end position="116"/>
    </location>
</feature>
<evidence type="ECO:0000313" key="3">
    <source>
        <dbReference type="EMBL" id="APG06046.1"/>
    </source>
</evidence>
<evidence type="ECO:0000256" key="2">
    <source>
        <dbReference type="SAM" id="SignalP"/>
    </source>
</evidence>
<dbReference type="RefSeq" id="WP_046969333.1">
    <property type="nucleotide sequence ID" value="NZ_CP017480.1"/>
</dbReference>
<feature type="compositionally biased region" description="Basic and acidic residues" evidence="1">
    <location>
        <begin position="84"/>
        <end position="98"/>
    </location>
</feature>
<keyword evidence="4" id="KW-1185">Reference proteome</keyword>
<feature type="signal peptide" evidence="2">
    <location>
        <begin position="1"/>
        <end position="19"/>
    </location>
</feature>
<accession>A0A1L3EYA3</accession>
<dbReference type="EMBL" id="CP017480">
    <property type="protein sequence ID" value="APG06046.1"/>
    <property type="molecule type" value="Genomic_DNA"/>
</dbReference>
<name>A0A1L3EYA3_9GAMM</name>
<sequence length="208" mass="22910">MKRTLIALVLLAVFPAAQAQTASLESRMRDQLRETRTQLQELQTQQSTWAAEKAALEKERDAAKQEAETARASSKASPAVSPETTRELAAERQRREAAEASLQRGKSDAESAGVALRTAEAERSRLAKELDVSHAQVDACTARNVQMYRVGQEVITAYENIDTTDIVSSRQPFAAKSRVKLENAAQSFGDKLYDQRFDPRAGQVSATK</sequence>
<protein>
    <recommendedName>
        <fullName evidence="5">DNA repair protein</fullName>
    </recommendedName>
</protein>
<proteinExistence type="predicted"/>
<keyword evidence="2" id="KW-0732">Signal</keyword>
<dbReference type="STRING" id="1440763.BJI69_20510"/>
<dbReference type="OrthoDB" id="7032041at2"/>
<gene>
    <name evidence="3" type="ORF">BJI69_20510</name>
</gene>
<dbReference type="Proteomes" id="UP000182987">
    <property type="component" value="Chromosome"/>
</dbReference>
<organism evidence="3 4">
    <name type="scientific">Luteibacter rhizovicinus DSM 16549</name>
    <dbReference type="NCBI Taxonomy" id="1440763"/>
    <lineage>
        <taxon>Bacteria</taxon>
        <taxon>Pseudomonadati</taxon>
        <taxon>Pseudomonadota</taxon>
        <taxon>Gammaproteobacteria</taxon>
        <taxon>Lysobacterales</taxon>
        <taxon>Rhodanobacteraceae</taxon>
        <taxon>Luteibacter</taxon>
    </lineage>
</organism>
<feature type="chain" id="PRO_5009853267" description="DNA repair protein" evidence="2">
    <location>
        <begin position="20"/>
        <end position="208"/>
    </location>
</feature>
<reference evidence="4" key="1">
    <citation type="submission" date="2016-09" db="EMBL/GenBank/DDBJ databases">
        <authorList>
            <person name="Lysoe E."/>
        </authorList>
    </citation>
    <scope>NUCLEOTIDE SEQUENCE [LARGE SCALE GENOMIC DNA]</scope>
    <source>
        <strain evidence="4">LJ96T</strain>
    </source>
</reference>
<dbReference type="KEGG" id="lrz:BJI69_20510"/>